<evidence type="ECO:0000313" key="2">
    <source>
        <dbReference type="EMBL" id="MBP2406520.1"/>
    </source>
</evidence>
<comment type="caution">
    <text evidence="2">The sequence shown here is derived from an EMBL/GenBank/DDBJ whole genome shotgun (WGS) entry which is preliminary data.</text>
</comment>
<dbReference type="Proteomes" id="UP001519291">
    <property type="component" value="Unassembled WGS sequence"/>
</dbReference>
<dbReference type="InterPro" id="IPR036736">
    <property type="entry name" value="ACP-like_sf"/>
</dbReference>
<gene>
    <name evidence="2" type="ORF">JO379_005989</name>
</gene>
<dbReference type="RefSeq" id="WP_209517889.1">
    <property type="nucleotide sequence ID" value="NZ_JAGIOH010000001.1"/>
</dbReference>
<dbReference type="EMBL" id="JAGIOH010000001">
    <property type="protein sequence ID" value="MBP2406520.1"/>
    <property type="molecule type" value="Genomic_DNA"/>
</dbReference>
<accession>A0ABS4YDB6</accession>
<dbReference type="GeneID" id="91572833"/>
<organism evidence="2 3">
    <name type="scientific">Streptomyces syringium</name>
    <dbReference type="NCBI Taxonomy" id="76729"/>
    <lineage>
        <taxon>Bacteria</taxon>
        <taxon>Bacillati</taxon>
        <taxon>Actinomycetota</taxon>
        <taxon>Actinomycetes</taxon>
        <taxon>Kitasatosporales</taxon>
        <taxon>Streptomycetaceae</taxon>
        <taxon>Streptomyces</taxon>
    </lineage>
</organism>
<dbReference type="InterPro" id="IPR009081">
    <property type="entry name" value="PP-bd_ACP"/>
</dbReference>
<evidence type="ECO:0000259" key="1">
    <source>
        <dbReference type="Pfam" id="PF00550"/>
    </source>
</evidence>
<feature type="domain" description="Carrier" evidence="1">
    <location>
        <begin position="12"/>
        <end position="49"/>
    </location>
</feature>
<dbReference type="SUPFAM" id="SSF47336">
    <property type="entry name" value="ACP-like"/>
    <property type="match status" value="1"/>
</dbReference>
<evidence type="ECO:0000313" key="3">
    <source>
        <dbReference type="Proteomes" id="UP001519291"/>
    </source>
</evidence>
<sequence length="88" mass="9393">MADSPTDTALSRLLEVLDERFDIPSSSLTPHTSVSTLGLDSLELVELAVIMDIDIDRIPATADITLGELVEGALADHCPSRGSEDTTR</sequence>
<proteinExistence type="predicted"/>
<keyword evidence="3" id="KW-1185">Reference proteome</keyword>
<dbReference type="Gene3D" id="1.10.1200.10">
    <property type="entry name" value="ACP-like"/>
    <property type="match status" value="1"/>
</dbReference>
<reference evidence="2 3" key="1">
    <citation type="submission" date="2021-03" db="EMBL/GenBank/DDBJ databases">
        <title>Sequencing the genomes of 1000 actinobacteria strains.</title>
        <authorList>
            <person name="Klenk H.-P."/>
        </authorList>
    </citation>
    <scope>NUCLEOTIDE SEQUENCE [LARGE SCALE GENOMIC DNA]</scope>
    <source>
        <strain evidence="2 3">DSM 41480</strain>
    </source>
</reference>
<dbReference type="Pfam" id="PF00550">
    <property type="entry name" value="PP-binding"/>
    <property type="match status" value="1"/>
</dbReference>
<protein>
    <submittedName>
        <fullName evidence="2">Acyl carrier protein</fullName>
    </submittedName>
</protein>
<name>A0ABS4YDB6_9ACTN</name>